<reference evidence="1" key="1">
    <citation type="submission" date="2020-03" db="EMBL/GenBank/DDBJ databases">
        <title>The deep terrestrial virosphere.</title>
        <authorList>
            <person name="Holmfeldt K."/>
            <person name="Nilsson E."/>
            <person name="Simone D."/>
            <person name="Lopez-Fernandez M."/>
            <person name="Wu X."/>
            <person name="de Brujin I."/>
            <person name="Lundin D."/>
            <person name="Andersson A."/>
            <person name="Bertilsson S."/>
            <person name="Dopson M."/>
        </authorList>
    </citation>
    <scope>NUCLEOTIDE SEQUENCE</scope>
    <source>
        <strain evidence="1">TM448A00767</strain>
        <strain evidence="2">TM448B00617</strain>
    </source>
</reference>
<sequence length="398" mass="45094">MPTNERNIPDWLTGFMLLTEDSEPPPLFRKWTAVSAIASALQRKCRVSIGISLTFYPNFYIVLVGPSATGKGTAMKYAYDIIEQIPAIKLSSQATSLQALIRRMKDTNLTDIDMATGEQLYHSSLSIFSNEFTVFLGYHNRELIAALCDWYDCHNRWSYDTIKRDKEEVIGVWINILAGTTPDNIQTSLPIEAIGGGLTSRIIFVNEERKNKLVVFPTTTEKELQLQQYLIHDLEQITLMSGEFQFSEDAISFYSDWCHIADKNPPFYSPKFDGYCGRRRNHLLSLSMVCSASRSNEMIITKDDLERSSVMLAEVEIKMGTVFRGIGTSDISSLINDAIIFIENSATPEIPIWQFARQFEGNMDKIILDRIIHTLEAAKYINILKRPGTDSLIQVLGK</sequence>
<protein>
    <submittedName>
        <fullName evidence="1">Putative primase</fullName>
    </submittedName>
</protein>
<dbReference type="Pfam" id="PF13148">
    <property type="entry name" value="DUF3987"/>
    <property type="match status" value="1"/>
</dbReference>
<evidence type="ECO:0000313" key="1">
    <source>
        <dbReference type="EMBL" id="QJA47945.1"/>
    </source>
</evidence>
<dbReference type="EMBL" id="MT144639">
    <property type="protein sequence ID" value="QJH96096.1"/>
    <property type="molecule type" value="Genomic_DNA"/>
</dbReference>
<name>A0A6H1ZL03_9ZZZZ</name>
<dbReference type="EMBL" id="MT144064">
    <property type="protein sequence ID" value="QJA47945.1"/>
    <property type="molecule type" value="Genomic_DNA"/>
</dbReference>
<accession>A0A6H1ZL03</accession>
<gene>
    <name evidence="1" type="ORF">TM448A00767_0012</name>
    <name evidence="2" type="ORF">TM448B00617_0021</name>
</gene>
<dbReference type="AlphaFoldDB" id="A0A6H1ZL03"/>
<dbReference type="InterPro" id="IPR025048">
    <property type="entry name" value="DUF3987"/>
</dbReference>
<proteinExistence type="predicted"/>
<organism evidence="1">
    <name type="scientific">viral metagenome</name>
    <dbReference type="NCBI Taxonomy" id="1070528"/>
    <lineage>
        <taxon>unclassified sequences</taxon>
        <taxon>metagenomes</taxon>
        <taxon>organismal metagenomes</taxon>
    </lineage>
</organism>
<evidence type="ECO:0000313" key="2">
    <source>
        <dbReference type="EMBL" id="QJH96096.1"/>
    </source>
</evidence>